<dbReference type="InterPro" id="IPR046529">
    <property type="entry name" value="DUF6594"/>
</dbReference>
<feature type="transmembrane region" description="Helical" evidence="2">
    <location>
        <begin position="298"/>
        <end position="317"/>
    </location>
</feature>
<name>A0A9P4LZE5_9PEZI</name>
<comment type="caution">
    <text evidence="4">The sequence shown here is derived from an EMBL/GenBank/DDBJ whole genome shotgun (WGS) entry which is preliminary data.</text>
</comment>
<dbReference type="PANTHER" id="PTHR34502:SF5">
    <property type="entry name" value="DUF6594 DOMAIN-CONTAINING PROTEIN"/>
    <property type="match status" value="1"/>
</dbReference>
<dbReference type="AlphaFoldDB" id="A0A9P4LZE5"/>
<evidence type="ECO:0000256" key="1">
    <source>
        <dbReference type="SAM" id="MobiDB-lite"/>
    </source>
</evidence>
<organism evidence="4 5">
    <name type="scientific">Saccharata proteae CBS 121410</name>
    <dbReference type="NCBI Taxonomy" id="1314787"/>
    <lineage>
        <taxon>Eukaryota</taxon>
        <taxon>Fungi</taxon>
        <taxon>Dikarya</taxon>
        <taxon>Ascomycota</taxon>
        <taxon>Pezizomycotina</taxon>
        <taxon>Dothideomycetes</taxon>
        <taxon>Dothideomycetes incertae sedis</taxon>
        <taxon>Botryosphaeriales</taxon>
        <taxon>Saccharataceae</taxon>
        <taxon>Saccharata</taxon>
    </lineage>
</organism>
<proteinExistence type="predicted"/>
<sequence>MADAVELKDSPKVKQHTDTSLSTSSTIGPFKLKRILSVDDEALHGYPRLAAYISNTPGAAIFRSFSTLDARLLLYRQAEIVCLEHELNHLEQLHGGTKELHYRIGELKDAPAGSSGQLLWEKVIEVEGKMEKYRRCLLEHKLVNDLPRPDNYSVQSLYDFVHKEETGGRWLQHPEDTIWEVWDGKQQQKDLVTLSHNFRNQDSFTRIVTGPILEGFHRLYKRFAKPDTEEGTYIYSDKTIIRIINTLIVVIASLLPTISIIALYFISQPIMRLVFVLIFGTVFAACFSLFTAAGHSEVFLASIALASVQAVFIGTNFNSGCGGN</sequence>
<keyword evidence="2" id="KW-0812">Transmembrane</keyword>
<dbReference type="EMBL" id="ML978712">
    <property type="protein sequence ID" value="KAF2090985.1"/>
    <property type="molecule type" value="Genomic_DNA"/>
</dbReference>
<keyword evidence="2" id="KW-0472">Membrane</keyword>
<dbReference type="Pfam" id="PF20237">
    <property type="entry name" value="DUF6594"/>
    <property type="match status" value="1"/>
</dbReference>
<feature type="compositionally biased region" description="Basic and acidic residues" evidence="1">
    <location>
        <begin position="1"/>
        <end position="17"/>
    </location>
</feature>
<feature type="transmembrane region" description="Helical" evidence="2">
    <location>
        <begin position="273"/>
        <end position="292"/>
    </location>
</feature>
<dbReference type="Proteomes" id="UP000799776">
    <property type="component" value="Unassembled WGS sequence"/>
</dbReference>
<evidence type="ECO:0000259" key="3">
    <source>
        <dbReference type="Pfam" id="PF20237"/>
    </source>
</evidence>
<evidence type="ECO:0000313" key="5">
    <source>
        <dbReference type="Proteomes" id="UP000799776"/>
    </source>
</evidence>
<evidence type="ECO:0000313" key="4">
    <source>
        <dbReference type="EMBL" id="KAF2090985.1"/>
    </source>
</evidence>
<dbReference type="OrthoDB" id="5342093at2759"/>
<feature type="transmembrane region" description="Helical" evidence="2">
    <location>
        <begin position="243"/>
        <end position="266"/>
    </location>
</feature>
<keyword evidence="2" id="KW-1133">Transmembrane helix</keyword>
<dbReference type="PANTHER" id="PTHR34502">
    <property type="entry name" value="DUF6594 DOMAIN-CONTAINING PROTEIN-RELATED"/>
    <property type="match status" value="1"/>
</dbReference>
<protein>
    <recommendedName>
        <fullName evidence="3">DUF6594 domain-containing protein</fullName>
    </recommendedName>
</protein>
<reference evidence="4" key="1">
    <citation type="journal article" date="2020" name="Stud. Mycol.">
        <title>101 Dothideomycetes genomes: a test case for predicting lifestyles and emergence of pathogens.</title>
        <authorList>
            <person name="Haridas S."/>
            <person name="Albert R."/>
            <person name="Binder M."/>
            <person name="Bloem J."/>
            <person name="Labutti K."/>
            <person name="Salamov A."/>
            <person name="Andreopoulos B."/>
            <person name="Baker S."/>
            <person name="Barry K."/>
            <person name="Bills G."/>
            <person name="Bluhm B."/>
            <person name="Cannon C."/>
            <person name="Castanera R."/>
            <person name="Culley D."/>
            <person name="Daum C."/>
            <person name="Ezra D."/>
            <person name="Gonzalez J."/>
            <person name="Henrissat B."/>
            <person name="Kuo A."/>
            <person name="Liang C."/>
            <person name="Lipzen A."/>
            <person name="Lutzoni F."/>
            <person name="Magnuson J."/>
            <person name="Mondo S."/>
            <person name="Nolan M."/>
            <person name="Ohm R."/>
            <person name="Pangilinan J."/>
            <person name="Park H.-J."/>
            <person name="Ramirez L."/>
            <person name="Alfaro M."/>
            <person name="Sun H."/>
            <person name="Tritt A."/>
            <person name="Yoshinaga Y."/>
            <person name="Zwiers L.-H."/>
            <person name="Turgeon B."/>
            <person name="Goodwin S."/>
            <person name="Spatafora J."/>
            <person name="Crous P."/>
            <person name="Grigoriev I."/>
        </authorList>
    </citation>
    <scope>NUCLEOTIDE SEQUENCE</scope>
    <source>
        <strain evidence="4">CBS 121410</strain>
    </source>
</reference>
<keyword evidence="5" id="KW-1185">Reference proteome</keyword>
<accession>A0A9P4LZE5</accession>
<gene>
    <name evidence="4" type="ORF">K490DRAFT_53909</name>
</gene>
<feature type="domain" description="DUF6594" evidence="3">
    <location>
        <begin position="46"/>
        <end position="309"/>
    </location>
</feature>
<feature type="region of interest" description="Disordered" evidence="1">
    <location>
        <begin position="1"/>
        <end position="24"/>
    </location>
</feature>
<evidence type="ECO:0000256" key="2">
    <source>
        <dbReference type="SAM" id="Phobius"/>
    </source>
</evidence>